<dbReference type="RefSeq" id="XP_007681864.1">
    <property type="nucleotide sequence ID" value="XM_007683674.1"/>
</dbReference>
<accession>M2LAU1</accession>
<dbReference type="EMBL" id="KB445565">
    <property type="protein sequence ID" value="EMC90932.1"/>
    <property type="molecule type" value="Genomic_DNA"/>
</dbReference>
<proteinExistence type="predicted"/>
<reference evidence="2 3" key="1">
    <citation type="journal article" date="2012" name="PLoS Pathog.">
        <title>Diverse lifestyles and strategies of plant pathogenesis encoded in the genomes of eighteen Dothideomycetes fungi.</title>
        <authorList>
            <person name="Ohm R.A."/>
            <person name="Feau N."/>
            <person name="Henrissat B."/>
            <person name="Schoch C.L."/>
            <person name="Horwitz B.A."/>
            <person name="Barry K.W."/>
            <person name="Condon B.J."/>
            <person name="Copeland A.C."/>
            <person name="Dhillon B."/>
            <person name="Glaser F."/>
            <person name="Hesse C.N."/>
            <person name="Kosti I."/>
            <person name="LaButti K."/>
            <person name="Lindquist E.A."/>
            <person name="Lucas S."/>
            <person name="Salamov A.A."/>
            <person name="Bradshaw R.E."/>
            <person name="Ciuffetti L."/>
            <person name="Hamelin R.C."/>
            <person name="Kema G.H.J."/>
            <person name="Lawrence C."/>
            <person name="Scott J.A."/>
            <person name="Spatafora J.W."/>
            <person name="Turgeon B.G."/>
            <person name="de Wit P.J.G.M."/>
            <person name="Zhong S."/>
            <person name="Goodwin S.B."/>
            <person name="Grigoriev I.V."/>
        </authorList>
    </citation>
    <scope>NUCLEOTIDE SEQUENCE [LARGE SCALE GENOMIC DNA]</scope>
    <source>
        <strain evidence="2 3">UAMH 10762</strain>
    </source>
</reference>
<dbReference type="Proteomes" id="UP000011761">
    <property type="component" value="Unassembled WGS sequence"/>
</dbReference>
<organism evidence="2 3">
    <name type="scientific">Baudoinia panamericana (strain UAMH 10762)</name>
    <name type="common">Angels' share fungus</name>
    <name type="synonym">Baudoinia compniacensis (strain UAMH 10762)</name>
    <dbReference type="NCBI Taxonomy" id="717646"/>
    <lineage>
        <taxon>Eukaryota</taxon>
        <taxon>Fungi</taxon>
        <taxon>Dikarya</taxon>
        <taxon>Ascomycota</taxon>
        <taxon>Pezizomycotina</taxon>
        <taxon>Dothideomycetes</taxon>
        <taxon>Dothideomycetidae</taxon>
        <taxon>Mycosphaerellales</taxon>
        <taxon>Teratosphaeriaceae</taxon>
        <taxon>Baudoinia</taxon>
    </lineage>
</organism>
<evidence type="ECO:0000256" key="1">
    <source>
        <dbReference type="SAM" id="MobiDB-lite"/>
    </source>
</evidence>
<feature type="region of interest" description="Disordered" evidence="1">
    <location>
        <begin position="123"/>
        <end position="147"/>
    </location>
</feature>
<name>M2LAU1_BAUPA</name>
<dbReference type="KEGG" id="bcom:BAUCODRAFT_152789"/>
<sequence>MRQLNRMVDASADLQRTLRDVFDIKKEILYCFIASNQSVPTSIQSQLGLLDKAPPVMLNVIQAQEAAKQKAPQRMRCEPMQREPLKQNDDIQPQYRIPASKASRFACSTPTTLFAGASKAAKALSDPSSSAKATSSTATSATSAYGL</sequence>
<dbReference type="GeneID" id="19109251"/>
<gene>
    <name evidence="2" type="ORF">BAUCODRAFT_152789</name>
</gene>
<keyword evidence="3" id="KW-1185">Reference proteome</keyword>
<dbReference type="AlphaFoldDB" id="M2LAU1"/>
<evidence type="ECO:0000313" key="2">
    <source>
        <dbReference type="EMBL" id="EMC90932.1"/>
    </source>
</evidence>
<evidence type="ECO:0000313" key="3">
    <source>
        <dbReference type="Proteomes" id="UP000011761"/>
    </source>
</evidence>
<dbReference type="HOGENOM" id="CLU_1767721_0_0_1"/>
<feature type="compositionally biased region" description="Low complexity" evidence="1">
    <location>
        <begin position="128"/>
        <end position="147"/>
    </location>
</feature>
<protein>
    <submittedName>
        <fullName evidence="2">Uncharacterized protein</fullName>
    </submittedName>
</protein>